<evidence type="ECO:0000313" key="2">
    <source>
        <dbReference type="EMBL" id="MBW0143924.1"/>
    </source>
</evidence>
<keyword evidence="3" id="KW-1185">Reference proteome</keyword>
<dbReference type="InterPro" id="IPR005358">
    <property type="entry name" value="Puta_zinc/iron-chelating_dom"/>
</dbReference>
<comment type="caution">
    <text evidence="2">The sequence shown here is derived from an EMBL/GenBank/DDBJ whole genome shotgun (WGS) entry which is preliminary data.</text>
</comment>
<sequence length="145" mass="16332">MNSKKPFWEKPLDQLDAGEWEALCDGCGRCCLHKAEDADTRHIYGTNIACRLLDRETARCTDYPNRKRHVPDCLQLTQAKVGEVTWLPDSCAYRLRHEGHPLPEWHYLVCGDPEAVHAAGASIRGWTVAEEDAGDIEDHLAPDPL</sequence>
<dbReference type="InterPro" id="IPR008228">
    <property type="entry name" value="UCP006173"/>
</dbReference>
<proteinExistence type="inferred from homology"/>
<dbReference type="Pfam" id="PF03692">
    <property type="entry name" value="CxxCxxCC"/>
    <property type="match status" value="1"/>
</dbReference>
<dbReference type="RefSeq" id="WP_218631970.1">
    <property type="nucleotide sequence ID" value="NZ_JAHVAH010000001.1"/>
</dbReference>
<accession>A0ABS6V2Z0</accession>
<dbReference type="NCBIfam" id="NF003501">
    <property type="entry name" value="PRK05170.1-5"/>
    <property type="match status" value="1"/>
</dbReference>
<dbReference type="NCBIfam" id="NF003507">
    <property type="entry name" value="PRK05170.2-5"/>
    <property type="match status" value="1"/>
</dbReference>
<evidence type="ECO:0000256" key="1">
    <source>
        <dbReference type="HAMAP-Rule" id="MF_00676"/>
    </source>
</evidence>
<dbReference type="PANTHER" id="PTHR37421">
    <property type="entry name" value="UPF0260 PROTEIN YCGN"/>
    <property type="match status" value="1"/>
</dbReference>
<organism evidence="2 3">
    <name type="scientific">Sphingomicrobium clamense</name>
    <dbReference type="NCBI Taxonomy" id="2851013"/>
    <lineage>
        <taxon>Bacteria</taxon>
        <taxon>Pseudomonadati</taxon>
        <taxon>Pseudomonadota</taxon>
        <taxon>Alphaproteobacteria</taxon>
        <taxon>Sphingomonadales</taxon>
        <taxon>Sphingomonadaceae</taxon>
        <taxon>Sphingomicrobium</taxon>
    </lineage>
</organism>
<dbReference type="HAMAP" id="MF_00676">
    <property type="entry name" value="UPF0260"/>
    <property type="match status" value="1"/>
</dbReference>
<dbReference type="Proteomes" id="UP000698028">
    <property type="component" value="Unassembled WGS sequence"/>
</dbReference>
<name>A0ABS6V2Z0_9SPHN</name>
<gene>
    <name evidence="2" type="ORF">KTQ36_01275</name>
</gene>
<evidence type="ECO:0000313" key="3">
    <source>
        <dbReference type="Proteomes" id="UP000698028"/>
    </source>
</evidence>
<dbReference type="EMBL" id="JAHVAH010000001">
    <property type="protein sequence ID" value="MBW0143924.1"/>
    <property type="molecule type" value="Genomic_DNA"/>
</dbReference>
<dbReference type="PIRSF" id="PIRSF006173">
    <property type="entry name" value="UCP006173"/>
    <property type="match status" value="1"/>
</dbReference>
<dbReference type="PANTHER" id="PTHR37421:SF1">
    <property type="entry name" value="UPF0260 PROTEIN YCGN"/>
    <property type="match status" value="1"/>
</dbReference>
<comment type="similarity">
    <text evidence="1">Belongs to the UPF0260 family.</text>
</comment>
<reference evidence="2 3" key="1">
    <citation type="submission" date="2021-07" db="EMBL/GenBank/DDBJ databases">
        <title>The draft genome sequence of Sphingomicrobium sp. B8.</title>
        <authorList>
            <person name="Mu L."/>
        </authorList>
    </citation>
    <scope>NUCLEOTIDE SEQUENCE [LARGE SCALE GENOMIC DNA]</scope>
    <source>
        <strain evidence="2 3">B8</strain>
    </source>
</reference>
<protein>
    <recommendedName>
        <fullName evidence="1">UPF0260 protein KTQ36_01275</fullName>
    </recommendedName>
</protein>